<feature type="domain" description="Peptidase M16 N-terminal" evidence="2">
    <location>
        <begin position="43"/>
        <end position="177"/>
    </location>
</feature>
<dbReference type="GO" id="GO:0046872">
    <property type="term" value="F:metal ion binding"/>
    <property type="evidence" value="ECO:0007669"/>
    <property type="project" value="InterPro"/>
</dbReference>
<dbReference type="GO" id="GO:0008233">
    <property type="term" value="F:peptidase activity"/>
    <property type="evidence" value="ECO:0007669"/>
    <property type="project" value="UniProtKB-KW"/>
</dbReference>
<dbReference type="PANTHER" id="PTHR11851">
    <property type="entry name" value="METALLOPROTEASE"/>
    <property type="match status" value="1"/>
</dbReference>
<dbReference type="InterPro" id="IPR011249">
    <property type="entry name" value="Metalloenz_LuxS/M16"/>
</dbReference>
<protein>
    <submittedName>
        <fullName evidence="4">ZINC PROTEASE</fullName>
    </submittedName>
</protein>
<dbReference type="GO" id="GO:0006508">
    <property type="term" value="P:proteolysis"/>
    <property type="evidence" value="ECO:0007669"/>
    <property type="project" value="UniProtKB-KW"/>
</dbReference>
<keyword evidence="4" id="KW-0645">Protease</keyword>
<evidence type="ECO:0000313" key="4">
    <source>
        <dbReference type="EMBL" id="CDO60382.1"/>
    </source>
</evidence>
<evidence type="ECO:0000313" key="5">
    <source>
        <dbReference type="Proteomes" id="UP000032160"/>
    </source>
</evidence>
<keyword evidence="4" id="KW-0378">Hydrolase</keyword>
<evidence type="ECO:0000259" key="3">
    <source>
        <dbReference type="Pfam" id="PF05193"/>
    </source>
</evidence>
<accession>X5MDQ4</accession>
<dbReference type="STRING" id="1458461.BN1012_Phect2169"/>
<sequence>MIRKLLLTTSFLFVAFVLPAQAFEIEPVGSESGIEAWLVSEDAVPVVALEVLFHAGSHLDPDGKSGLADMTTSLMTEGAGDLDSQAFASRLRDLNVSVSVSAGRDTVKIQMRTLSQNIPEAFELVRLALTQPRFDEGDVARVRAQSLASLAQDREDPDTVAYRAFFAEVFDGHPYAASPSGTPESIAAITVDDMRSYAAMAFARDNISVAVVGDITAAELAPLIDSTFGSLPETTDRKDPGDIAPLTPGTTVIERDNPQSVVVFGMDGMKRDDEDFIPAFVMNYMLGGGSFVSRMFKEVREERGLVYSVYTSLYPLSHGGLTLGYFATSNATAGEALEVATAQILDVAENGITAEELDAAKTYLTGSYALRFDSSRAIAGQLAAIQFEGLGLDYVDRRNSLVNAVTLEDISRAASRLLKPDAMRVVAVGAPEGITASPEAEAEAGAADETPAN</sequence>
<dbReference type="InterPro" id="IPR050361">
    <property type="entry name" value="MPP/UQCRC_Complex"/>
</dbReference>
<proteinExistence type="predicted"/>
<feature type="domain" description="Peptidase M16 C-terminal" evidence="3">
    <location>
        <begin position="189"/>
        <end position="363"/>
    </location>
</feature>
<dbReference type="Pfam" id="PF05193">
    <property type="entry name" value="Peptidase_M16_C"/>
    <property type="match status" value="1"/>
</dbReference>
<dbReference type="PANTHER" id="PTHR11851:SF224">
    <property type="entry name" value="PROCESSING PROTEASE"/>
    <property type="match status" value="1"/>
</dbReference>
<keyword evidence="5" id="KW-1185">Reference proteome</keyword>
<dbReference type="AlphaFoldDB" id="X5MDQ4"/>
<name>X5MDQ4_9HYPH</name>
<dbReference type="OrthoDB" id="9811314at2"/>
<organism evidence="4 5">
    <name type="scientific">Candidatus Phaeomarinibacter ectocarpi</name>
    <dbReference type="NCBI Taxonomy" id="1458461"/>
    <lineage>
        <taxon>Bacteria</taxon>
        <taxon>Pseudomonadati</taxon>
        <taxon>Pseudomonadota</taxon>
        <taxon>Alphaproteobacteria</taxon>
        <taxon>Hyphomicrobiales</taxon>
        <taxon>Parvibaculaceae</taxon>
        <taxon>Candidatus Phaeomarinibacter</taxon>
    </lineage>
</organism>
<dbReference type="Pfam" id="PF00675">
    <property type="entry name" value="Peptidase_M16"/>
    <property type="match status" value="1"/>
</dbReference>
<dbReference type="InterPro" id="IPR011765">
    <property type="entry name" value="Pept_M16_N"/>
</dbReference>
<feature type="chain" id="PRO_5004958272" evidence="1">
    <location>
        <begin position="23"/>
        <end position="453"/>
    </location>
</feature>
<gene>
    <name evidence="4" type="ORF">BN1012_Phect2169</name>
</gene>
<evidence type="ECO:0000259" key="2">
    <source>
        <dbReference type="Pfam" id="PF00675"/>
    </source>
</evidence>
<keyword evidence="1" id="KW-0732">Signal</keyword>
<dbReference type="HOGENOM" id="CLU_009902_6_2_5"/>
<dbReference type="Proteomes" id="UP000032160">
    <property type="component" value="Chromosome I"/>
</dbReference>
<feature type="signal peptide" evidence="1">
    <location>
        <begin position="1"/>
        <end position="22"/>
    </location>
</feature>
<dbReference type="KEGG" id="pect:BN1012_Phect2169"/>
<reference evidence="4 5" key="1">
    <citation type="journal article" date="2014" name="Front. Genet.">
        <title>Genome and metabolic network of "Candidatus Phaeomarinobacter ectocarpi" Ec32, a new candidate genus of Alphaproteobacteria frequently associated with brown algae.</title>
        <authorList>
            <person name="Dittami S.M."/>
            <person name="Barbeyron T."/>
            <person name="Boyen C."/>
            <person name="Cambefort J."/>
            <person name="Collet G."/>
            <person name="Delage L."/>
            <person name="Gobet A."/>
            <person name="Groisillier A."/>
            <person name="Leblanc C."/>
            <person name="Michel G."/>
            <person name="Scornet D."/>
            <person name="Siegel A."/>
            <person name="Tapia J.E."/>
            <person name="Tonon T."/>
        </authorList>
    </citation>
    <scope>NUCLEOTIDE SEQUENCE [LARGE SCALE GENOMIC DNA]</scope>
    <source>
        <strain evidence="4 5">Ec32</strain>
    </source>
</reference>
<dbReference type="RefSeq" id="WP_043948447.1">
    <property type="nucleotide sequence ID" value="NZ_HG966617.1"/>
</dbReference>
<dbReference type="InterPro" id="IPR007863">
    <property type="entry name" value="Peptidase_M16_C"/>
</dbReference>
<dbReference type="EMBL" id="HG966617">
    <property type="protein sequence ID" value="CDO60382.1"/>
    <property type="molecule type" value="Genomic_DNA"/>
</dbReference>
<dbReference type="PATRIC" id="fig|1458461.3.peg.2174"/>
<dbReference type="SUPFAM" id="SSF63411">
    <property type="entry name" value="LuxS/MPP-like metallohydrolase"/>
    <property type="match status" value="2"/>
</dbReference>
<dbReference type="Gene3D" id="3.30.830.10">
    <property type="entry name" value="Metalloenzyme, LuxS/M16 peptidase-like"/>
    <property type="match status" value="2"/>
</dbReference>
<evidence type="ECO:0000256" key="1">
    <source>
        <dbReference type="SAM" id="SignalP"/>
    </source>
</evidence>